<keyword evidence="1" id="KW-1133">Transmembrane helix</keyword>
<dbReference type="Proteomes" id="UP000241071">
    <property type="component" value="Segment"/>
</dbReference>
<feature type="transmembrane region" description="Helical" evidence="1">
    <location>
        <begin position="55"/>
        <end position="73"/>
    </location>
</feature>
<keyword evidence="3" id="KW-1185">Reference proteome</keyword>
<feature type="transmembrane region" description="Helical" evidence="1">
    <location>
        <begin position="169"/>
        <end position="194"/>
    </location>
</feature>
<evidence type="ECO:0000313" key="2">
    <source>
        <dbReference type="EMBL" id="AGF85178.1"/>
    </source>
</evidence>
<sequence>MNNLSLCHYTNYITEHIKYQYFMNSSFILLFLIAISSYFFKKSNKICLHKTHNVLYRISLILLRLEFICGYFMHGRQSDNFIINILMTIFMYELTNIISVVFGGHVITTRRIIHMFCHLIPLLQTLFIGDMLSILYMYIHHCCDIMRDINGLTYNNTFINKCSQFIKIFFIYLTISLYLLSHNTIIFTFVPFAINYINTHDYLYGILN</sequence>
<organism evidence="2 3">
    <name type="scientific">Moumouvirus goulette</name>
    <dbReference type="NCBI Taxonomy" id="1247379"/>
    <lineage>
        <taxon>Viruses</taxon>
        <taxon>Varidnaviria</taxon>
        <taxon>Bamfordvirae</taxon>
        <taxon>Nucleocytoviricota</taxon>
        <taxon>Megaviricetes</taxon>
        <taxon>Imitervirales</taxon>
        <taxon>Mimiviridae</taxon>
        <taxon>Megamimivirinae</taxon>
        <taxon>Moumouvirus</taxon>
        <taxon>Moumouvirus goulettemassiliense</taxon>
    </lineage>
</organism>
<gene>
    <name evidence="2" type="ORF">glt_00369</name>
</gene>
<feature type="transmembrane region" description="Helical" evidence="1">
    <location>
        <begin position="21"/>
        <end position="40"/>
    </location>
</feature>
<accession>M1PGP2</accession>
<feature type="transmembrane region" description="Helical" evidence="1">
    <location>
        <begin position="113"/>
        <end position="139"/>
    </location>
</feature>
<proteinExistence type="predicted"/>
<reference evidence="2 3" key="1">
    <citation type="submission" date="2012-10" db="EMBL/GenBank/DDBJ databases">
        <title>Complete genome sequence of Moumouvirus goulette.</title>
        <authorList>
            <person name="Fournous G."/>
            <person name="Bougalmi M."/>
            <person name="Colson P."/>
        </authorList>
    </citation>
    <scope>NUCLEOTIDE SEQUENCE [LARGE SCALE GENOMIC DNA]</scope>
</reference>
<name>M1PGP2_9VIRU</name>
<protein>
    <submittedName>
        <fullName evidence="2">Uncharacterized protein</fullName>
    </submittedName>
</protein>
<dbReference type="EMBL" id="KC008572">
    <property type="protein sequence ID" value="AGF85178.1"/>
    <property type="molecule type" value="Genomic_DNA"/>
</dbReference>
<keyword evidence="1" id="KW-0812">Transmembrane</keyword>
<evidence type="ECO:0000313" key="3">
    <source>
        <dbReference type="Proteomes" id="UP000241071"/>
    </source>
</evidence>
<evidence type="ECO:0000256" key="1">
    <source>
        <dbReference type="SAM" id="Phobius"/>
    </source>
</evidence>
<keyword evidence="1" id="KW-0472">Membrane</keyword>
<feature type="transmembrane region" description="Helical" evidence="1">
    <location>
        <begin position="85"/>
        <end position="107"/>
    </location>
</feature>